<evidence type="ECO:0000313" key="3">
    <source>
        <dbReference type="Proteomes" id="UP001242045"/>
    </source>
</evidence>
<gene>
    <name evidence="2" type="ORF">J2W31_002342</name>
</gene>
<name>A0AAW8D028_9BURK</name>
<dbReference type="EMBL" id="JAUSRD010000004">
    <property type="protein sequence ID" value="MDP9893231.1"/>
    <property type="molecule type" value="Genomic_DNA"/>
</dbReference>
<accession>A0AAW8D028</accession>
<sequence>MHAAVGQHGHGPVRRAVAATRPRPPRHRDARPSPGPSDRGWPRCALSAGPADARRCGCTSSELSLDRGLNRPTLSRLGRPSEERSI</sequence>
<organism evidence="2 3">
    <name type="scientific">Variovorax boronicumulans</name>
    <dbReference type="NCBI Taxonomy" id="436515"/>
    <lineage>
        <taxon>Bacteria</taxon>
        <taxon>Pseudomonadati</taxon>
        <taxon>Pseudomonadota</taxon>
        <taxon>Betaproteobacteria</taxon>
        <taxon>Burkholderiales</taxon>
        <taxon>Comamonadaceae</taxon>
        <taxon>Variovorax</taxon>
    </lineage>
</organism>
<dbReference type="Proteomes" id="UP001242045">
    <property type="component" value="Unassembled WGS sequence"/>
</dbReference>
<proteinExistence type="predicted"/>
<dbReference type="AlphaFoldDB" id="A0AAW8D028"/>
<evidence type="ECO:0000313" key="2">
    <source>
        <dbReference type="EMBL" id="MDP9893231.1"/>
    </source>
</evidence>
<comment type="caution">
    <text evidence="2">The sequence shown here is derived from an EMBL/GenBank/DDBJ whole genome shotgun (WGS) entry which is preliminary data.</text>
</comment>
<protein>
    <submittedName>
        <fullName evidence="2">Uncharacterized protein</fullName>
    </submittedName>
</protein>
<feature type="region of interest" description="Disordered" evidence="1">
    <location>
        <begin position="1"/>
        <end position="86"/>
    </location>
</feature>
<evidence type="ECO:0000256" key="1">
    <source>
        <dbReference type="SAM" id="MobiDB-lite"/>
    </source>
</evidence>
<reference evidence="2" key="1">
    <citation type="submission" date="2023-07" db="EMBL/GenBank/DDBJ databases">
        <title>Sorghum-associated microbial communities from plants grown in Nebraska, USA.</title>
        <authorList>
            <person name="Schachtman D."/>
        </authorList>
    </citation>
    <scope>NUCLEOTIDE SEQUENCE</scope>
    <source>
        <strain evidence="2">DS3754</strain>
    </source>
</reference>